<dbReference type="InterPro" id="IPR036165">
    <property type="entry name" value="YefM-like_sf"/>
</dbReference>
<comment type="similarity">
    <text evidence="1">Belongs to the phD/YefM antitoxin family.</text>
</comment>
<dbReference type="Proteomes" id="UP000501705">
    <property type="component" value="Chromosome"/>
</dbReference>
<dbReference type="AlphaFoldDB" id="A0A6G9Y166"/>
<reference evidence="2 3" key="1">
    <citation type="journal article" date="2019" name="ACS Chem. Biol.">
        <title>Identification and Mobilization of a Cryptic Antibiotic Biosynthesis Gene Locus from a Human-Pathogenic Nocardia Isolate.</title>
        <authorList>
            <person name="Herisse M."/>
            <person name="Ishida K."/>
            <person name="Porter J.L."/>
            <person name="Howden B."/>
            <person name="Hertweck C."/>
            <person name="Stinear T.P."/>
            <person name="Pidot S.J."/>
        </authorList>
    </citation>
    <scope>NUCLEOTIDE SEQUENCE [LARGE SCALE GENOMIC DNA]</scope>
    <source>
        <strain evidence="2 3">AUSMDU00024985</strain>
    </source>
</reference>
<sequence length="102" mass="10938">MRSMPNSNTRTLHELPSAVAAVVREVVATGADAIVTDGDTEIAVIMTMADYERLHQYADLADASRPDYAGEVQAMSISQMLDVLGVDPTVVRPVRGRGQVVP</sequence>
<evidence type="ECO:0000313" key="3">
    <source>
        <dbReference type="Proteomes" id="UP000501705"/>
    </source>
</evidence>
<gene>
    <name evidence="2" type="ORF">F5X71_35420</name>
</gene>
<accession>A0A6G9Y166</accession>
<dbReference type="EMBL" id="CP046171">
    <property type="protein sequence ID" value="QIS06904.1"/>
    <property type="molecule type" value="Genomic_DNA"/>
</dbReference>
<organism evidence="2 3">
    <name type="scientific">Nocardia brasiliensis</name>
    <dbReference type="NCBI Taxonomy" id="37326"/>
    <lineage>
        <taxon>Bacteria</taxon>
        <taxon>Bacillati</taxon>
        <taxon>Actinomycetota</taxon>
        <taxon>Actinomycetes</taxon>
        <taxon>Mycobacteriales</taxon>
        <taxon>Nocardiaceae</taxon>
        <taxon>Nocardia</taxon>
    </lineage>
</organism>
<name>A0A6G9Y166_NOCBR</name>
<dbReference type="SUPFAM" id="SSF143120">
    <property type="entry name" value="YefM-like"/>
    <property type="match status" value="1"/>
</dbReference>
<evidence type="ECO:0000256" key="1">
    <source>
        <dbReference type="ARBA" id="ARBA00009981"/>
    </source>
</evidence>
<protein>
    <recommendedName>
        <fullName evidence="4">Antitoxin</fullName>
    </recommendedName>
</protein>
<proteinExistence type="inferred from homology"/>
<evidence type="ECO:0000313" key="2">
    <source>
        <dbReference type="EMBL" id="QIS06904.1"/>
    </source>
</evidence>
<evidence type="ECO:0008006" key="4">
    <source>
        <dbReference type="Google" id="ProtNLM"/>
    </source>
</evidence>